<name>A0A3G5AG16_9VIRU</name>
<proteinExistence type="predicted"/>
<feature type="region of interest" description="Disordered" evidence="1">
    <location>
        <begin position="108"/>
        <end position="132"/>
    </location>
</feature>
<evidence type="ECO:0000313" key="2">
    <source>
        <dbReference type="EMBL" id="AYV85221.1"/>
    </source>
</evidence>
<evidence type="ECO:0000256" key="1">
    <source>
        <dbReference type="SAM" id="MobiDB-lite"/>
    </source>
</evidence>
<protein>
    <submittedName>
        <fullName evidence="2">Uncharacterized protein</fullName>
    </submittedName>
</protein>
<reference evidence="2" key="1">
    <citation type="submission" date="2018-10" db="EMBL/GenBank/DDBJ databases">
        <title>Hidden diversity of soil giant viruses.</title>
        <authorList>
            <person name="Schulz F."/>
            <person name="Alteio L."/>
            <person name="Goudeau D."/>
            <person name="Ryan E.M."/>
            <person name="Malmstrom R.R."/>
            <person name="Blanchard J."/>
            <person name="Woyke T."/>
        </authorList>
    </citation>
    <scope>NUCLEOTIDE SEQUENCE</scope>
    <source>
        <strain evidence="2">SAV1</strain>
    </source>
</reference>
<sequence>MAKQLFLFVWPSTLVGSKIQCVSESLESAQRIVIDQFSKEAAEFMMNHCASSNAPVNKSNDGQDLFLFTFEIEFVHGMMEGGFFHREATNLAEAVRMIMDERTASFKKDLEETEHEQFPADEATAEGMVENK</sequence>
<gene>
    <name evidence="2" type="ORF">Satyrvirus7_15</name>
</gene>
<organism evidence="2">
    <name type="scientific">Satyrvirus sp</name>
    <dbReference type="NCBI Taxonomy" id="2487771"/>
    <lineage>
        <taxon>Viruses</taxon>
        <taxon>Varidnaviria</taxon>
        <taxon>Bamfordvirae</taxon>
        <taxon>Nucleocytoviricota</taxon>
        <taxon>Megaviricetes</taxon>
        <taxon>Imitervirales</taxon>
        <taxon>Mimiviridae</taxon>
        <taxon>Megamimivirinae</taxon>
    </lineage>
</organism>
<feature type="compositionally biased region" description="Basic and acidic residues" evidence="1">
    <location>
        <begin position="108"/>
        <end position="118"/>
    </location>
</feature>
<accession>A0A3G5AG16</accession>
<dbReference type="EMBL" id="MK072443">
    <property type="protein sequence ID" value="AYV85221.1"/>
    <property type="molecule type" value="Genomic_DNA"/>
</dbReference>